<dbReference type="PROSITE" id="PS51186">
    <property type="entry name" value="GNAT"/>
    <property type="match status" value="1"/>
</dbReference>
<dbReference type="InterPro" id="IPR052564">
    <property type="entry name" value="N-acetyltrans/Recomb-assoc"/>
</dbReference>
<dbReference type="Proteomes" id="UP000886796">
    <property type="component" value="Unassembled WGS sequence"/>
</dbReference>
<name>A0A9D1CLI2_9FIRM</name>
<dbReference type="SUPFAM" id="SSF55729">
    <property type="entry name" value="Acyl-CoA N-acyltransferases (Nat)"/>
    <property type="match status" value="1"/>
</dbReference>
<reference evidence="2" key="2">
    <citation type="journal article" date="2021" name="PeerJ">
        <title>Extensive microbial diversity within the chicken gut microbiome revealed by metagenomics and culture.</title>
        <authorList>
            <person name="Gilroy R."/>
            <person name="Ravi A."/>
            <person name="Getino M."/>
            <person name="Pursley I."/>
            <person name="Horton D.L."/>
            <person name="Alikhan N.F."/>
            <person name="Baker D."/>
            <person name="Gharbi K."/>
            <person name="Hall N."/>
            <person name="Watson M."/>
            <person name="Adriaenssens E.M."/>
            <person name="Foster-Nyarko E."/>
            <person name="Jarju S."/>
            <person name="Secka A."/>
            <person name="Antonio M."/>
            <person name="Oren A."/>
            <person name="Chaudhuri R.R."/>
            <person name="La Ragione R."/>
            <person name="Hildebrand F."/>
            <person name="Pallen M.J."/>
        </authorList>
    </citation>
    <scope>NUCLEOTIDE SEQUENCE</scope>
    <source>
        <strain evidence="2">13361</strain>
    </source>
</reference>
<organism evidence="2 3">
    <name type="scientific">Candidatus Faecousia excrementigallinarum</name>
    <dbReference type="NCBI Taxonomy" id="2840806"/>
    <lineage>
        <taxon>Bacteria</taxon>
        <taxon>Bacillati</taxon>
        <taxon>Bacillota</taxon>
        <taxon>Clostridia</taxon>
        <taxon>Eubacteriales</taxon>
        <taxon>Oscillospiraceae</taxon>
        <taxon>Faecousia</taxon>
    </lineage>
</organism>
<dbReference type="InterPro" id="IPR016181">
    <property type="entry name" value="Acyl_CoA_acyltransferase"/>
</dbReference>
<dbReference type="EMBL" id="DVFK01000024">
    <property type="protein sequence ID" value="HIQ67267.1"/>
    <property type="molecule type" value="Genomic_DNA"/>
</dbReference>
<feature type="domain" description="N-acetyltransferase" evidence="1">
    <location>
        <begin position="1"/>
        <end position="150"/>
    </location>
</feature>
<evidence type="ECO:0000313" key="3">
    <source>
        <dbReference type="Proteomes" id="UP000886796"/>
    </source>
</evidence>
<comment type="caution">
    <text evidence="2">The sequence shown here is derived from an EMBL/GenBank/DDBJ whole genome shotgun (WGS) entry which is preliminary data.</text>
</comment>
<dbReference type="InterPro" id="IPR000182">
    <property type="entry name" value="GNAT_dom"/>
</dbReference>
<dbReference type="CDD" id="cd04301">
    <property type="entry name" value="NAT_SF"/>
    <property type="match status" value="1"/>
</dbReference>
<evidence type="ECO:0000259" key="1">
    <source>
        <dbReference type="PROSITE" id="PS51186"/>
    </source>
</evidence>
<accession>A0A9D1CLI2</accession>
<sequence>MYIREYEPSDCPDMAALFYDTVHRVNCRDYAPAQLDVWATGQVDLDKWNQSFLAHHTLVAIQDGILVGFGDMDSTGYLDRLYVHADYQGQGIATALCDALEKTVPGPITTHASITARPFFESRGYRVVKAQQVQRQGIFLTNYVMEGKYQRI</sequence>
<gene>
    <name evidence="2" type="ORF">IAB74_01995</name>
</gene>
<evidence type="ECO:0000313" key="2">
    <source>
        <dbReference type="EMBL" id="HIQ67267.1"/>
    </source>
</evidence>
<dbReference type="Gene3D" id="3.40.630.30">
    <property type="match status" value="1"/>
</dbReference>
<dbReference type="AlphaFoldDB" id="A0A9D1CLI2"/>
<dbReference type="Pfam" id="PF13673">
    <property type="entry name" value="Acetyltransf_10"/>
    <property type="match status" value="1"/>
</dbReference>
<dbReference type="GO" id="GO:0016747">
    <property type="term" value="F:acyltransferase activity, transferring groups other than amino-acyl groups"/>
    <property type="evidence" value="ECO:0007669"/>
    <property type="project" value="InterPro"/>
</dbReference>
<dbReference type="PANTHER" id="PTHR43451">
    <property type="entry name" value="ACETYLTRANSFERASE (GNAT) FAMILY PROTEIN"/>
    <property type="match status" value="1"/>
</dbReference>
<dbReference type="PANTHER" id="PTHR43451:SF1">
    <property type="entry name" value="ACETYLTRANSFERASE"/>
    <property type="match status" value="1"/>
</dbReference>
<proteinExistence type="predicted"/>
<reference evidence="2" key="1">
    <citation type="submission" date="2020-10" db="EMBL/GenBank/DDBJ databases">
        <authorList>
            <person name="Gilroy R."/>
        </authorList>
    </citation>
    <scope>NUCLEOTIDE SEQUENCE</scope>
    <source>
        <strain evidence="2">13361</strain>
    </source>
</reference>
<protein>
    <submittedName>
        <fullName evidence="2">GNAT family N-acetyltransferase</fullName>
    </submittedName>
</protein>